<dbReference type="AlphaFoldDB" id="Q22AX9"/>
<dbReference type="EMBL" id="GG662712">
    <property type="protein sequence ID" value="EAR82435.3"/>
    <property type="molecule type" value="Genomic_DNA"/>
</dbReference>
<name>Q22AX9_TETTS</name>
<dbReference type="Proteomes" id="UP000009168">
    <property type="component" value="Unassembled WGS sequence"/>
</dbReference>
<evidence type="ECO:0000256" key="1">
    <source>
        <dbReference type="SAM" id="Coils"/>
    </source>
</evidence>
<dbReference type="GeneID" id="7832044"/>
<sequence>MATQVVTIKELKILESNLEKDLDQFLKEFSSFVDDIIKKEDKNVQEFYEKNTEFQKSLQPIQDKNIEYQKQTQQLLGLNEELKESFNLLQNQENNILMNELHVNLCQEESALQQKIEKENNQIDILKKSNLKGFQMIFYHFINNTFLGINDQTKRVEEFVQQLKNFAEPYNKYFGLEIKNPEASTLQIIITSDKIVNELIIQFNQNEILSKLNQIDLSLNNFNFLVKKNSFGRTVDEYIERYLVCRDISGLVQQLWKLSSKNQMEVIN</sequence>
<dbReference type="RefSeq" id="XP_001030098.3">
    <property type="nucleotide sequence ID" value="XM_001030098.3"/>
</dbReference>
<keyword evidence="1" id="KW-0175">Coiled coil</keyword>
<accession>Q22AX9</accession>
<gene>
    <name evidence="2" type="ORF">TTHERM_01142690</name>
</gene>
<dbReference type="InParanoid" id="Q22AX9"/>
<keyword evidence="3" id="KW-1185">Reference proteome</keyword>
<evidence type="ECO:0000313" key="3">
    <source>
        <dbReference type="Proteomes" id="UP000009168"/>
    </source>
</evidence>
<dbReference type="KEGG" id="tet:TTHERM_01142690"/>
<evidence type="ECO:0000313" key="2">
    <source>
        <dbReference type="EMBL" id="EAR82435.3"/>
    </source>
</evidence>
<dbReference type="HOGENOM" id="CLU_1191991_0_0_1"/>
<proteinExistence type="predicted"/>
<feature type="coiled-coil region" evidence="1">
    <location>
        <begin position="61"/>
        <end position="129"/>
    </location>
</feature>
<protein>
    <submittedName>
        <fullName evidence="2">Uncharacterized protein</fullName>
    </submittedName>
</protein>
<reference evidence="3" key="1">
    <citation type="journal article" date="2006" name="PLoS Biol.">
        <title>Macronuclear genome sequence of the ciliate Tetrahymena thermophila, a model eukaryote.</title>
        <authorList>
            <person name="Eisen J.A."/>
            <person name="Coyne R.S."/>
            <person name="Wu M."/>
            <person name="Wu D."/>
            <person name="Thiagarajan M."/>
            <person name="Wortman J.R."/>
            <person name="Badger J.H."/>
            <person name="Ren Q."/>
            <person name="Amedeo P."/>
            <person name="Jones K.M."/>
            <person name="Tallon L.J."/>
            <person name="Delcher A.L."/>
            <person name="Salzberg S.L."/>
            <person name="Silva J.C."/>
            <person name="Haas B.J."/>
            <person name="Majoros W.H."/>
            <person name="Farzad M."/>
            <person name="Carlton J.M."/>
            <person name="Smith R.K. Jr."/>
            <person name="Garg J."/>
            <person name="Pearlman R.E."/>
            <person name="Karrer K.M."/>
            <person name="Sun L."/>
            <person name="Manning G."/>
            <person name="Elde N.C."/>
            <person name="Turkewitz A.P."/>
            <person name="Asai D.J."/>
            <person name="Wilkes D.E."/>
            <person name="Wang Y."/>
            <person name="Cai H."/>
            <person name="Collins K."/>
            <person name="Stewart B.A."/>
            <person name="Lee S.R."/>
            <person name="Wilamowska K."/>
            <person name="Weinberg Z."/>
            <person name="Ruzzo W.L."/>
            <person name="Wloga D."/>
            <person name="Gaertig J."/>
            <person name="Frankel J."/>
            <person name="Tsao C.-C."/>
            <person name="Gorovsky M.A."/>
            <person name="Keeling P.J."/>
            <person name="Waller R.F."/>
            <person name="Patron N.J."/>
            <person name="Cherry J.M."/>
            <person name="Stover N.A."/>
            <person name="Krieger C.J."/>
            <person name="del Toro C."/>
            <person name="Ryder H.F."/>
            <person name="Williamson S.C."/>
            <person name="Barbeau R.A."/>
            <person name="Hamilton E.P."/>
            <person name="Orias E."/>
        </authorList>
    </citation>
    <scope>NUCLEOTIDE SEQUENCE [LARGE SCALE GENOMIC DNA]</scope>
    <source>
        <strain evidence="3">SB210</strain>
    </source>
</reference>
<organism evidence="2 3">
    <name type="scientific">Tetrahymena thermophila (strain SB210)</name>
    <dbReference type="NCBI Taxonomy" id="312017"/>
    <lineage>
        <taxon>Eukaryota</taxon>
        <taxon>Sar</taxon>
        <taxon>Alveolata</taxon>
        <taxon>Ciliophora</taxon>
        <taxon>Intramacronucleata</taxon>
        <taxon>Oligohymenophorea</taxon>
        <taxon>Hymenostomatida</taxon>
        <taxon>Tetrahymenina</taxon>
        <taxon>Tetrahymenidae</taxon>
        <taxon>Tetrahymena</taxon>
    </lineage>
</organism>